<gene>
    <name evidence="1" type="ORF">B9Z19DRAFT_1087922</name>
</gene>
<comment type="caution">
    <text evidence="1">The sequence shown here is derived from an EMBL/GenBank/DDBJ whole genome shotgun (WGS) entry which is preliminary data.</text>
</comment>
<protein>
    <submittedName>
        <fullName evidence="1">Uncharacterized protein</fullName>
    </submittedName>
</protein>
<reference evidence="1 2" key="1">
    <citation type="submission" date="2017-04" db="EMBL/GenBank/DDBJ databases">
        <title>Draft genome sequence of Tuber borchii Vittad., a whitish edible truffle.</title>
        <authorList>
            <consortium name="DOE Joint Genome Institute"/>
            <person name="Murat C."/>
            <person name="Kuo A."/>
            <person name="Barry K.W."/>
            <person name="Clum A."/>
            <person name="Dockter R.B."/>
            <person name="Fauchery L."/>
            <person name="Iotti M."/>
            <person name="Kohler A."/>
            <person name="Labutti K."/>
            <person name="Lindquist E.A."/>
            <person name="Lipzen A."/>
            <person name="Ohm R.A."/>
            <person name="Wang M."/>
            <person name="Grigoriev I.V."/>
            <person name="Zambonelli A."/>
            <person name="Martin F.M."/>
        </authorList>
    </citation>
    <scope>NUCLEOTIDE SEQUENCE [LARGE SCALE GENOMIC DNA]</scope>
    <source>
        <strain evidence="1 2">Tbo3840</strain>
    </source>
</reference>
<dbReference type="EMBL" id="NESQ01000181">
    <property type="protein sequence ID" value="PUU76653.1"/>
    <property type="molecule type" value="Genomic_DNA"/>
</dbReference>
<accession>A0A2T6ZME9</accession>
<keyword evidence="2" id="KW-1185">Reference proteome</keyword>
<dbReference type="Proteomes" id="UP000244722">
    <property type="component" value="Unassembled WGS sequence"/>
</dbReference>
<organism evidence="1 2">
    <name type="scientific">Tuber borchii</name>
    <name type="common">White truffle</name>
    <dbReference type="NCBI Taxonomy" id="42251"/>
    <lineage>
        <taxon>Eukaryota</taxon>
        <taxon>Fungi</taxon>
        <taxon>Dikarya</taxon>
        <taxon>Ascomycota</taxon>
        <taxon>Pezizomycotina</taxon>
        <taxon>Pezizomycetes</taxon>
        <taxon>Pezizales</taxon>
        <taxon>Tuberaceae</taxon>
        <taxon>Tuber</taxon>
    </lineage>
</organism>
<evidence type="ECO:0000313" key="2">
    <source>
        <dbReference type="Proteomes" id="UP000244722"/>
    </source>
</evidence>
<name>A0A2T6ZME9_TUBBO</name>
<proteinExistence type="predicted"/>
<evidence type="ECO:0000313" key="1">
    <source>
        <dbReference type="EMBL" id="PUU76653.1"/>
    </source>
</evidence>
<sequence>MLCCTAPVLTQYTPLLLMLGNGFGAALPVEISEGELGPGQEHDALPPKGTSLPPVSRCLLHCAGTPNKLTYGS</sequence>
<dbReference type="AlphaFoldDB" id="A0A2T6ZME9"/>